<feature type="domain" description="Bacterial Ig-like" evidence="3">
    <location>
        <begin position="235"/>
        <end position="323"/>
    </location>
</feature>
<dbReference type="Pfam" id="PF19077">
    <property type="entry name" value="Big_13"/>
    <property type="match status" value="15"/>
</dbReference>
<dbReference type="NCBIfam" id="NF033510">
    <property type="entry name" value="Ca_tandemer"/>
    <property type="match status" value="2"/>
</dbReference>
<gene>
    <name evidence="4" type="ORF">RFH51_08920</name>
</gene>
<dbReference type="RefSeq" id="WP_308955777.1">
    <property type="nucleotide sequence ID" value="NZ_JAVICZ010000008.1"/>
</dbReference>
<feature type="domain" description="Bacterial Ig-like" evidence="3">
    <location>
        <begin position="443"/>
        <end position="531"/>
    </location>
</feature>
<dbReference type="InterPro" id="IPR013783">
    <property type="entry name" value="Ig-like_fold"/>
</dbReference>
<evidence type="ECO:0000256" key="2">
    <source>
        <dbReference type="SAM" id="MobiDB-lite"/>
    </source>
</evidence>
<dbReference type="Gene3D" id="2.60.40.10">
    <property type="entry name" value="Immunoglobulins"/>
    <property type="match status" value="15"/>
</dbReference>
<evidence type="ECO:0000313" key="5">
    <source>
        <dbReference type="Proteomes" id="UP001243195"/>
    </source>
</evidence>
<sequence length="3311" mass="345549">MSDPIIVIVDTTPPAKPTAPESFIDNEGKQTGTFPGGTETDDTTPGMIIGPIEAGEIPKLIVDGQEVESVYDPDTGTLTPVDPLPEGEHEIGFTVTDPAGNESEVSDPIIVIVDTTPPAKPTAPESFVDNEGKQTGTFPGGTETDDTTPGIIIGPIEAGETPKLIVDGQEVESVYDPDTGTLTPVNPLPDGQHEIGFTVTDPAGNESEVSDPIIVIVDTTPPAKPTAPESFVDNEGKQTGTFPGGTETDDTTPGIIIGPIEAGETPKLIVDGQEVESVYDPDTGTLTPVNPLPEGQHEIGFTVTDPAGNESEVSDPIIVIVDTTPPVKPTAPESFIDNEGKQTGTFPGGTETDDTTPGIIIGPIEVGETPKLIVDGQEVESVYDPDTGTLTPVNPLPEGQHEIGFTVTDPAGNESEVSDPIIVIVDTTPPVKPTAPESFVDNEGKQTGTFPGGTETDDTTPGIVIGPIEDGEIPKLIVDGQEVESTYDPDTGTLTPVNPLPDGQHEIGFTVTDPAGNESEVSDPIIVIVDTTAPNVLRIDSVIDDVEFITGELSPGDYTNDRHPTVNGSGAEAHALIILKDTNGQILGTTTADATGHWRVEPDTGKALTDGLHNLQVTQTDQAGNESPAVSFELNVDATAPTQSTTITGIEDDQSPVTGNVAHQGYTDDRTPTLKGSISAALGANEKVVILRDGVVIGEATVTDTDWSYTDSGLLDGTQYQYTARVEDSAGNRGGDSNGYIINIDSSVPTQSITIQSVTDNFGPVQGDLNSGATTDDSTPTLNGIISSALAANEVIVIYRDGVKVGQANISAGATNWSYTDGGLSNGNQYSYTARVEDASGLQGPVSNDFILQFETSGSLNNATITAIEDDQLPVLGTVQNNGYTNDISPLLLGRLDSSLAAGEKVAVYRDGVKIGEAIVNGMDWQYQDDGLVHGHRYSYTVAVESAAGNPGAESTSYVIHIDNEAPSQTIQITAIIDNKDPVTGVIANGGVTNDDTPEIKGSLSAILGAGETVVVYRNGIEVGTATVTGTNWSFTDASLGSGESYSYSAEVRDLAGNVSDLSNLYSITTNFDGASQTTQILRIVDNVDPVTGVVPNNGASNDTTPTLEGSIGSALNAGDVVVIKRDGVEIGTATVTGTSWSFTDQLLADGSYTYTAVVRNNVGVEGAASGDYTITLDTQAPTASSSIISYTDNVAPQEGEFASGSVTNDTSPSLNIIVTGSLAIGEVVAVYRDGVKIGYADLIGGDQYQFTDSALKDGRSYDYTTRVEDAAGNLGVSSDVFTVIIDTTAPNVLRIDSVIDDVEFITGELSPGDYTNDRHPTVNGSGAEAHALIILKDTNGQILGTTTADATGHWRVEPDTGKALTDGLHNLQVTQTDQAGNESPAVSFELNVDATAPTQSTTVTGIEDDQAPVTGNVVHQGYTDDRTPTLKGSISAALAANEKVVILRDGVVIGEATVTGTDWSYTDSGLLDGTQYQYTARVEDSAGNRGGDSNGYIINIDSSVPTQSITIQSVTDNFGPVQGDLNSGATTDDSTPTLNGIISSALAANEVIVIYRDGVKVGQANISAGATNWSYTDGGLSNGNQYSYTARVEDASGLQGPVSNDFILQFETSGSLNNATITAIEDDQLPVLGTVQNNGYTNDISPLLLGRLDSSLAAGEKVAVYRDGVKIGEAIVNGMDWQYQDDGLVHGHRYSYTVAVESAAGNPGAESTSYVIHIDNEAPSQTIQITAIIDNKDPVTGVIANGGVTNDDTPEIKGSLSAILGAGETVVVYRNGIEVGTATVTGTNWSFTDASLGSGESYSYSAEVRDLAGNVSDLSNLYSITTNFDGASQTTQILRIVDNVDPVTGVVPNNGASNDTTPTLEGSIGSALNTGDVVVIKRDGVEIGTATVTGTSWSFTDQLLADGSYTYTAVVRNNVGVEGAASGDYTITLDTQAPTASSSIISYTDNVAPQEGEFASGSVTNDTSPSLNIIVTGSLAIGEVVAVYRDGVKIGYADLIGGDQYQFTDSALKDGRSYDYTTRVEDAAGNLGVSSDVFTLTVDLTAPSSNRVIEITSITDDTGYSDSDFITNDTSLTINGTLTGTLATDEFAQISIDAGLTWTTVDVIAGVWSYVDGRTLTDGTYTYHVRVVDAAGNVGSTSSQDVIIDITAPTQTAVITDYSDDVGQFQGNFLSGTKTDDLTPTLNGTLDLGLGYGEQLAIYQENNGTVTFLGYATVTGTTWSYDVNSNLQDGETYNFYAHVVDIAGNVGSQSNSLALTVDTTPPDVTNLVTTAEIDVDTANGVPLSGSTNTITATNKDLITRDASPELLSGSLSRELAVGEMLQISLDGGVTWRNVTTLTGQKYWEHTLNTVYQNDTTITVQLRVSDEAGNTAQLINQEKIITIDLTSPEGLDIAPIVDQLTDISKSYTFNSAVYGALEAGTTIALINDVNNNSMWQEGMDKVIATAVVASDGSWSITTTLPAGALNLGFILWDAAGNVSSMSNITSVGVASSVTGSEIVEATWGGTTDAEGYGLNAASVTISANGTWSFFQSVRGTTGSDTANAGRVYTQNGSLTDYTSAYLAQPSTSNGGDYNLTDWGYGRFVNSAMFADINRDGYVDVVSQISSYSNSGRTAYWLQNADGTWTPQVLDQGTLNHLGGAIAYDRTGDGYLDFVLADSEADSISFIKNNGGVLSYESNGSNGMPPSGAFTISNGLGTGSVTGNKMPIDLSVIHETGAVDLDNNGTVDVVAHVDYNGTLNYGNLGRGLGILYNSGTEAGFTYVNHANVFADDGHLDYGNLSQSVTFADFNGDGWLDMYLNRGAKNGVNSDESRIYLNNGKGQLNASDADAIWFGDNLKGGTSFAVDWNFDGLMDVIEVPAQIGGYITAAFAPTLYLNSGNGNWGQNPVALTPTIYGDVTGAVVVDYDWDGSLDLVLYHAGSDADVVATDNSSPTTVIYNANVAADGTSLQIRILDGEGINTYYSNTVKLYDSKGNMVATQLINPQSSGSSNSMGLVSFYGLNANETYSVQLLRITNGVSDNVGGVANLGGYTNSTINTTWSGLTTGKAHDAYVLTAESSTAVNDSGKNSVGIVGTGYNDHFFGTLGNDHFNGGGGWIINSVGDKEWQANGGLDILDYSLLDAQISVDVSSGQVSKIVNGVVYQDTFENIEKFIAGSGDTVFTGGTSNDHFVGGQGNDTYNLGGVGGGSDTIYFALLNANNATGGNGSDVVNGFHVGSIATDIEADIIDLHEILDGYKGTPSLYTDSDGVKLDISSSDLLNFIDVSSDGTNTTISVDRDGTGQNFTTLITLNNVDTDLITLLMNNQLVI</sequence>
<feature type="domain" description="Bacterial Ig-like" evidence="3">
    <location>
        <begin position="2059"/>
        <end position="2150"/>
    </location>
</feature>
<feature type="compositionally biased region" description="Low complexity" evidence="2">
    <location>
        <begin position="343"/>
        <end position="357"/>
    </location>
</feature>
<keyword evidence="1" id="KW-0732">Signal</keyword>
<feature type="compositionally biased region" description="Low complexity" evidence="2">
    <location>
        <begin position="447"/>
        <end position="460"/>
    </location>
</feature>
<feature type="domain" description="Bacterial Ig-like" evidence="3">
    <location>
        <begin position="1958"/>
        <end position="2044"/>
    </location>
</feature>
<feature type="domain" description="Bacterial Ig-like" evidence="3">
    <location>
        <begin position="2180"/>
        <end position="2264"/>
    </location>
</feature>
<feature type="domain" description="Bacterial Ig-like" evidence="3">
    <location>
        <begin position="976"/>
        <end position="1064"/>
    </location>
</feature>
<evidence type="ECO:0000313" key="4">
    <source>
        <dbReference type="EMBL" id="MDQ9071577.1"/>
    </source>
</evidence>
<feature type="domain" description="Bacterial Ig-like" evidence="3">
    <location>
        <begin position="131"/>
        <end position="219"/>
    </location>
</feature>
<feature type="domain" description="Bacterial Ig-like" evidence="3">
    <location>
        <begin position="1201"/>
        <end position="1288"/>
    </location>
</feature>
<dbReference type="InterPro" id="IPR044016">
    <property type="entry name" value="Big_13"/>
</dbReference>
<feature type="domain" description="Bacterial Ig-like" evidence="3">
    <location>
        <begin position="1092"/>
        <end position="1179"/>
    </location>
</feature>
<feature type="domain" description="Bacterial Ig-like" evidence="3">
    <location>
        <begin position="1733"/>
        <end position="1821"/>
    </location>
</feature>
<dbReference type="Pfam" id="PF13517">
    <property type="entry name" value="FG-GAP_3"/>
    <property type="match status" value="1"/>
</dbReference>
<dbReference type="InterPro" id="IPR013517">
    <property type="entry name" value="FG-GAP"/>
</dbReference>
<feature type="domain" description="Bacterial Ig-like" evidence="3">
    <location>
        <begin position="653"/>
        <end position="745"/>
    </location>
</feature>
<feature type="compositionally biased region" description="Low complexity" evidence="2">
    <location>
        <begin position="239"/>
        <end position="252"/>
    </location>
</feature>
<proteinExistence type="predicted"/>
<feature type="compositionally biased region" description="Low complexity" evidence="2">
    <location>
        <begin position="135"/>
        <end position="148"/>
    </location>
</feature>
<name>A0AAW8JJL1_9GAMM</name>
<feature type="region of interest" description="Disordered" evidence="2">
    <location>
        <begin position="225"/>
        <end position="252"/>
    </location>
</feature>
<feature type="domain" description="Bacterial Ig-like" evidence="3">
    <location>
        <begin position="1307"/>
        <end position="1394"/>
    </location>
</feature>
<feature type="domain" description="Bacterial Ig-like" evidence="3">
    <location>
        <begin position="550"/>
        <end position="637"/>
    </location>
</feature>
<feature type="region of interest" description="Disordered" evidence="2">
    <location>
        <begin position="10"/>
        <end position="44"/>
    </location>
</feature>
<evidence type="ECO:0000259" key="3">
    <source>
        <dbReference type="Pfam" id="PF19077"/>
    </source>
</evidence>
<dbReference type="Gene3D" id="3.30.420.430">
    <property type="match status" value="6"/>
</dbReference>
<organism evidence="4 5">
    <name type="scientific">Acinetobacter gerneri</name>
    <dbReference type="NCBI Taxonomy" id="202952"/>
    <lineage>
        <taxon>Bacteria</taxon>
        <taxon>Pseudomonadati</taxon>
        <taxon>Pseudomonadota</taxon>
        <taxon>Gammaproteobacteria</taxon>
        <taxon>Moraxellales</taxon>
        <taxon>Moraxellaceae</taxon>
        <taxon>Acinetobacter</taxon>
    </lineage>
</organism>
<dbReference type="SUPFAM" id="SSF69318">
    <property type="entry name" value="Integrin alpha N-terminal domain"/>
    <property type="match status" value="1"/>
</dbReference>
<feature type="compositionally biased region" description="Low complexity" evidence="2">
    <location>
        <begin position="31"/>
        <end position="44"/>
    </location>
</feature>
<feature type="domain" description="Bacterial Ig-like" evidence="3">
    <location>
        <begin position="1410"/>
        <end position="1502"/>
    </location>
</feature>
<dbReference type="InterPro" id="IPR028994">
    <property type="entry name" value="Integrin_alpha_N"/>
</dbReference>
<protein>
    <submittedName>
        <fullName evidence="4">Ig-like domain-containing protein</fullName>
    </submittedName>
</protein>
<feature type="region of interest" description="Disordered" evidence="2">
    <location>
        <begin position="323"/>
        <end position="357"/>
    </location>
</feature>
<accession>A0AAW8JJL1</accession>
<dbReference type="Proteomes" id="UP001243195">
    <property type="component" value="Unassembled WGS sequence"/>
</dbReference>
<feature type="region of interest" description="Disordered" evidence="2">
    <location>
        <begin position="433"/>
        <end position="460"/>
    </location>
</feature>
<feature type="domain" description="Bacterial Ig-like" evidence="3">
    <location>
        <begin position="1849"/>
        <end position="1936"/>
    </location>
</feature>
<dbReference type="EMBL" id="JAVIDA010000009">
    <property type="protein sequence ID" value="MDQ9071577.1"/>
    <property type="molecule type" value="Genomic_DNA"/>
</dbReference>
<feature type="region of interest" description="Disordered" evidence="2">
    <location>
        <begin position="121"/>
        <end position="148"/>
    </location>
</feature>
<comment type="caution">
    <text evidence="4">The sequence shown here is derived from an EMBL/GenBank/DDBJ whole genome shotgun (WGS) entry which is preliminary data.</text>
</comment>
<evidence type="ECO:0000256" key="1">
    <source>
        <dbReference type="ARBA" id="ARBA00022729"/>
    </source>
</evidence>
<reference evidence="4" key="1">
    <citation type="submission" date="2023-08" db="EMBL/GenBank/DDBJ databases">
        <title>Emergence of clinically-relevant ST2 carbapenem-resistant Acinetobacter baumannii strains in hospital sewages in Zhejiang, East of China.</title>
        <authorList>
            <person name="Kaichao C."/>
            <person name="Zhang R."/>
        </authorList>
    </citation>
    <scope>NUCLEOTIDE SEQUENCE</scope>
    <source>
        <strain evidence="4">M-SY-60</strain>
    </source>
</reference>